<sequence length="159" mass="16754">MSLFGNDGSKPRKRKPGVVDTLVGSNTEIRGDVLFTGGLHVDGRIKGKVLSTPGDAAILSVSEAGSIEGDVSVPILTINGQVSGNIYASDKMTLAPNARVTGNVYYNRLEVQAGAEVNGQLVHDPGGERAPASMHEMRGDFAVGDLRDVRDLRRPKVAS</sequence>
<dbReference type="PANTHER" id="PTHR35024:SF4">
    <property type="entry name" value="POLYMER-FORMING CYTOSKELETAL PROTEIN"/>
    <property type="match status" value="1"/>
</dbReference>
<evidence type="ECO:0000256" key="1">
    <source>
        <dbReference type="ARBA" id="ARBA00044755"/>
    </source>
</evidence>
<dbReference type="AlphaFoldDB" id="A0A4R7NTX1"/>
<dbReference type="Pfam" id="PF04519">
    <property type="entry name" value="Bactofilin"/>
    <property type="match status" value="1"/>
</dbReference>
<proteinExistence type="inferred from homology"/>
<dbReference type="Proteomes" id="UP000295341">
    <property type="component" value="Unassembled WGS sequence"/>
</dbReference>
<accession>A0A4R7NTX1</accession>
<name>A0A4R7NTX1_9GAMM</name>
<evidence type="ECO:0000313" key="2">
    <source>
        <dbReference type="EMBL" id="TDU24378.1"/>
    </source>
</evidence>
<dbReference type="OrthoDB" id="5294247at2"/>
<dbReference type="EMBL" id="SOBT01000012">
    <property type="protein sequence ID" value="TDU24378.1"/>
    <property type="molecule type" value="Genomic_DNA"/>
</dbReference>
<comment type="similarity">
    <text evidence="1">Belongs to the bactofilin family.</text>
</comment>
<gene>
    <name evidence="2" type="ORF">DFR24_4645</name>
</gene>
<dbReference type="PANTHER" id="PTHR35024">
    <property type="entry name" value="HYPOTHETICAL CYTOSOLIC PROTEIN"/>
    <property type="match status" value="1"/>
</dbReference>
<protein>
    <submittedName>
        <fullName evidence="2">Cytoskeletal protein CcmA (Bactofilin family)</fullName>
    </submittedName>
</protein>
<reference evidence="2 3" key="1">
    <citation type="submission" date="2019-03" db="EMBL/GenBank/DDBJ databases">
        <title>Genomic Encyclopedia of Type Strains, Phase IV (KMG-IV): sequencing the most valuable type-strain genomes for metagenomic binning, comparative biology and taxonomic classification.</title>
        <authorList>
            <person name="Goeker M."/>
        </authorList>
    </citation>
    <scope>NUCLEOTIDE SEQUENCE [LARGE SCALE GENOMIC DNA]</scope>
    <source>
        <strain evidence="2 3">DSM 26377</strain>
    </source>
</reference>
<organism evidence="2 3">
    <name type="scientific">Panacagrimonas perspica</name>
    <dbReference type="NCBI Taxonomy" id="381431"/>
    <lineage>
        <taxon>Bacteria</taxon>
        <taxon>Pseudomonadati</taxon>
        <taxon>Pseudomonadota</taxon>
        <taxon>Gammaproteobacteria</taxon>
        <taxon>Nevskiales</taxon>
        <taxon>Nevskiaceae</taxon>
        <taxon>Panacagrimonas</taxon>
    </lineage>
</organism>
<keyword evidence="3" id="KW-1185">Reference proteome</keyword>
<evidence type="ECO:0000313" key="3">
    <source>
        <dbReference type="Proteomes" id="UP000295341"/>
    </source>
</evidence>
<comment type="caution">
    <text evidence="2">The sequence shown here is derived from an EMBL/GenBank/DDBJ whole genome shotgun (WGS) entry which is preliminary data.</text>
</comment>
<dbReference type="RefSeq" id="WP_133883789.1">
    <property type="nucleotide sequence ID" value="NZ_MWIN01000003.1"/>
</dbReference>
<dbReference type="InterPro" id="IPR007607">
    <property type="entry name" value="BacA/B"/>
</dbReference>